<comment type="caution">
    <text evidence="1">The sequence shown here is derived from an EMBL/GenBank/DDBJ whole genome shotgun (WGS) entry which is preliminary data.</text>
</comment>
<protein>
    <submittedName>
        <fullName evidence="1">Uncharacterized protein</fullName>
    </submittedName>
</protein>
<reference evidence="1" key="1">
    <citation type="journal article" date="2021" name="New Phytol.">
        <title>Evolutionary innovations through gain and loss of genes in the ectomycorrhizal Boletales.</title>
        <authorList>
            <person name="Wu G."/>
            <person name="Miyauchi S."/>
            <person name="Morin E."/>
            <person name="Kuo A."/>
            <person name="Drula E."/>
            <person name="Varga T."/>
            <person name="Kohler A."/>
            <person name="Feng B."/>
            <person name="Cao Y."/>
            <person name="Lipzen A."/>
            <person name="Daum C."/>
            <person name="Hundley H."/>
            <person name="Pangilinan J."/>
            <person name="Johnson J."/>
            <person name="Barry K."/>
            <person name="LaButti K."/>
            <person name="Ng V."/>
            <person name="Ahrendt S."/>
            <person name="Min B."/>
            <person name="Choi I.G."/>
            <person name="Park H."/>
            <person name="Plett J.M."/>
            <person name="Magnuson J."/>
            <person name="Spatafora J.W."/>
            <person name="Nagy L.G."/>
            <person name="Henrissat B."/>
            <person name="Grigoriev I.V."/>
            <person name="Yang Z.L."/>
            <person name="Xu J."/>
            <person name="Martin F.M."/>
        </authorList>
    </citation>
    <scope>NUCLEOTIDE SEQUENCE</scope>
    <source>
        <strain evidence="1">KUC20120723A-06</strain>
    </source>
</reference>
<proteinExistence type="predicted"/>
<sequence length="479" mass="52648">MPNRSPLAPLDPNQFLGDSLKYPPTPALFKRVGVSTLNTNRPRGSPRSPLRYHAQRVYTHSNAAKCSSPEQEDVDEILHFLFRISHFAAFVLRIFLCAVQSVFHATTATLQWLIVVFALIELTRRLASPLVSNFVESGFFTPLGGGFIRAGGALYYPDPTAFSPTPSLPSTTEAATATFITEQIHHATNILALVEGMGLPSSTLFDEHIWNVERFISKTRPSAADAAALSDIGIGGLDTVLLNDFSVHGFIGKTLSHALGEIQHISSQGHLRYPPAMPPGRDAHLASVLSLTASNLLLEYSSVLSLTETILPRIESTHHVLADALRTHDDVISSEHGWRKKLRRRLPTGSNKRLAADVRSTRAFVAGLDIIQENMRRLKTYLEWSTEQLVSHYWFSGSLTFLTTRQSRSSLITNLSSDKTRTSRPVDEGAIALTALFARSEAAQRSLCGCCCCDEELPVVRINPWKVEVSPPSSPTVMG</sequence>
<dbReference type="EMBL" id="MU266350">
    <property type="protein sequence ID" value="KAH7928698.1"/>
    <property type="molecule type" value="Genomic_DNA"/>
</dbReference>
<dbReference type="Proteomes" id="UP000790709">
    <property type="component" value="Unassembled WGS sequence"/>
</dbReference>
<keyword evidence="2" id="KW-1185">Reference proteome</keyword>
<gene>
    <name evidence="1" type="ORF">BV22DRAFT_187290</name>
</gene>
<name>A0ACB8BTU1_9AGAM</name>
<evidence type="ECO:0000313" key="2">
    <source>
        <dbReference type="Proteomes" id="UP000790709"/>
    </source>
</evidence>
<organism evidence="1 2">
    <name type="scientific">Leucogyrophana mollusca</name>
    <dbReference type="NCBI Taxonomy" id="85980"/>
    <lineage>
        <taxon>Eukaryota</taxon>
        <taxon>Fungi</taxon>
        <taxon>Dikarya</taxon>
        <taxon>Basidiomycota</taxon>
        <taxon>Agaricomycotina</taxon>
        <taxon>Agaricomycetes</taxon>
        <taxon>Agaricomycetidae</taxon>
        <taxon>Boletales</taxon>
        <taxon>Boletales incertae sedis</taxon>
        <taxon>Leucogyrophana</taxon>
    </lineage>
</organism>
<accession>A0ACB8BTU1</accession>
<evidence type="ECO:0000313" key="1">
    <source>
        <dbReference type="EMBL" id="KAH7928698.1"/>
    </source>
</evidence>